<dbReference type="CDD" id="cd00143">
    <property type="entry name" value="PP2Cc"/>
    <property type="match status" value="1"/>
</dbReference>
<dbReference type="InterPro" id="IPR008271">
    <property type="entry name" value="Ser/Thr_kinase_AS"/>
</dbReference>
<dbReference type="Gene3D" id="3.60.40.10">
    <property type="entry name" value="PPM-type phosphatase domain"/>
    <property type="match status" value="1"/>
</dbReference>
<dbReference type="SMART" id="SM00331">
    <property type="entry name" value="PP2C_SIG"/>
    <property type="match status" value="1"/>
</dbReference>
<reference evidence="8 9" key="1">
    <citation type="submission" date="2016-10" db="EMBL/GenBank/DDBJ databases">
        <authorList>
            <person name="de Groot N.N."/>
        </authorList>
    </citation>
    <scope>NUCLEOTIDE SEQUENCE [LARGE SCALE GENOMIC DNA]</scope>
    <source>
        <strain evidence="8 9">EP1-55-1</strain>
    </source>
</reference>
<dbReference type="PROSITE" id="PS00108">
    <property type="entry name" value="PROTEIN_KINASE_ST"/>
    <property type="match status" value="1"/>
</dbReference>
<keyword evidence="3" id="KW-0418">Kinase</keyword>
<dbReference type="AlphaFoldDB" id="A0A1I5R856"/>
<organism evidence="8 9">
    <name type="scientific">Hydrogenimonas thermophila</name>
    <dbReference type="NCBI Taxonomy" id="223786"/>
    <lineage>
        <taxon>Bacteria</taxon>
        <taxon>Pseudomonadati</taxon>
        <taxon>Campylobacterota</taxon>
        <taxon>Epsilonproteobacteria</taxon>
        <taxon>Campylobacterales</taxon>
        <taxon>Hydrogenimonadaceae</taxon>
        <taxon>Hydrogenimonas</taxon>
    </lineage>
</organism>
<dbReference type="InterPro" id="IPR001932">
    <property type="entry name" value="PPM-type_phosphatase-like_dom"/>
</dbReference>
<evidence type="ECO:0000256" key="2">
    <source>
        <dbReference type="ARBA" id="ARBA00022741"/>
    </source>
</evidence>
<dbReference type="GO" id="GO:0004674">
    <property type="term" value="F:protein serine/threonine kinase activity"/>
    <property type="evidence" value="ECO:0007669"/>
    <property type="project" value="TreeGrafter"/>
</dbReference>
<dbReference type="InterPro" id="IPR000719">
    <property type="entry name" value="Prot_kinase_dom"/>
</dbReference>
<evidence type="ECO:0000256" key="4">
    <source>
        <dbReference type="ARBA" id="ARBA00022840"/>
    </source>
</evidence>
<keyword evidence="5" id="KW-0812">Transmembrane</keyword>
<keyword evidence="9" id="KW-1185">Reference proteome</keyword>
<evidence type="ECO:0000256" key="5">
    <source>
        <dbReference type="SAM" id="Phobius"/>
    </source>
</evidence>
<evidence type="ECO:0000259" key="6">
    <source>
        <dbReference type="PROSITE" id="PS50011"/>
    </source>
</evidence>
<dbReference type="STRING" id="223786.SAMN05216234_12523"/>
<keyword evidence="4" id="KW-0067">ATP-binding</keyword>
<accession>A0A1I5R856</accession>
<evidence type="ECO:0000259" key="7">
    <source>
        <dbReference type="PROSITE" id="PS51746"/>
    </source>
</evidence>
<dbReference type="InterPro" id="IPR011009">
    <property type="entry name" value="Kinase-like_dom_sf"/>
</dbReference>
<dbReference type="Proteomes" id="UP000199227">
    <property type="component" value="Unassembled WGS sequence"/>
</dbReference>
<keyword evidence="1" id="KW-0808">Transferase</keyword>
<dbReference type="SUPFAM" id="SSF81606">
    <property type="entry name" value="PP2C-like"/>
    <property type="match status" value="1"/>
</dbReference>
<sequence>MKSQMFSVSSFGLAKGKELVSEDFAAVKVIDDLCIGIVCDGVGSARAGGKAARRVVNYLMNNFKTRPRSWSIEKSLRHFINNINSILYREGIDEYERPEYVTTLSIVVIDANRLYGANVGDSPIYLYRNSHLQQISFDHVSDEPGMEHVLMQAIGLSESVDPYFFENNLEVGDILLLTSDGLQKVLENREVENRLKFGASTLIKTASKKVNDDLPDDTTAVVIEIKGESKHRKLKKIELPIPRTLKKDEIIDGYRLLKPLIQNDRTWLAEKKGVKYVLKFPPVEAIEDEQYLDLFVKEAWNASRLKAGFFPKAVIPKNRTQRYYVMEYLEGVTLKELIAKKALPVEDAIQLGKFLLHACSFLLKYDLVHGDIKPENIIVLKRHGKRVYKLIDFGSIVEVFSIATRAGTPSYLAPERFTGEPISEQTEIFAIGVTLYESLTKKFPYGEIEPFQTPTFKTPKPVRTYNKAVPAWLESVVMRAIERDKDRRYEVYSEMEYELTHPEKVKPYYPKDISLFEKEPIKVYRWLFIGSFLINILLLILLVR</sequence>
<dbReference type="PANTHER" id="PTHR43289">
    <property type="entry name" value="MITOGEN-ACTIVATED PROTEIN KINASE KINASE KINASE 20-RELATED"/>
    <property type="match status" value="1"/>
</dbReference>
<evidence type="ECO:0000256" key="3">
    <source>
        <dbReference type="ARBA" id="ARBA00022777"/>
    </source>
</evidence>
<dbReference type="SMART" id="SM00220">
    <property type="entry name" value="S_TKc"/>
    <property type="match status" value="1"/>
</dbReference>
<dbReference type="EMBL" id="FOXB01000025">
    <property type="protein sequence ID" value="SFP54714.1"/>
    <property type="molecule type" value="Genomic_DNA"/>
</dbReference>
<proteinExistence type="predicted"/>
<dbReference type="SMART" id="SM00332">
    <property type="entry name" value="PP2Cc"/>
    <property type="match status" value="1"/>
</dbReference>
<dbReference type="GO" id="GO:0005524">
    <property type="term" value="F:ATP binding"/>
    <property type="evidence" value="ECO:0007669"/>
    <property type="project" value="UniProtKB-KW"/>
</dbReference>
<dbReference type="Pfam" id="PF13672">
    <property type="entry name" value="PP2C_2"/>
    <property type="match status" value="1"/>
</dbReference>
<gene>
    <name evidence="8" type="ORF">SAMN05216234_12523</name>
</gene>
<dbReference type="SUPFAM" id="SSF56112">
    <property type="entry name" value="Protein kinase-like (PK-like)"/>
    <property type="match status" value="1"/>
</dbReference>
<keyword evidence="5" id="KW-0472">Membrane</keyword>
<feature type="domain" description="Protein kinase" evidence="6">
    <location>
        <begin position="189"/>
        <end position="504"/>
    </location>
</feature>
<dbReference type="PANTHER" id="PTHR43289:SF6">
    <property type="entry name" value="SERINE_THREONINE-PROTEIN KINASE NEKL-3"/>
    <property type="match status" value="1"/>
</dbReference>
<protein>
    <submittedName>
        <fullName evidence="8">Serine/threonine protein phosphatase PrpC</fullName>
    </submittedName>
</protein>
<dbReference type="PROSITE" id="PS50011">
    <property type="entry name" value="PROTEIN_KINASE_DOM"/>
    <property type="match status" value="1"/>
</dbReference>
<dbReference type="CDD" id="cd14014">
    <property type="entry name" value="STKc_PknB_like"/>
    <property type="match status" value="1"/>
</dbReference>
<feature type="transmembrane region" description="Helical" evidence="5">
    <location>
        <begin position="523"/>
        <end position="543"/>
    </location>
</feature>
<evidence type="ECO:0000313" key="9">
    <source>
        <dbReference type="Proteomes" id="UP000199227"/>
    </source>
</evidence>
<evidence type="ECO:0000313" key="8">
    <source>
        <dbReference type="EMBL" id="SFP54714.1"/>
    </source>
</evidence>
<keyword evidence="5" id="KW-1133">Transmembrane helix</keyword>
<dbReference type="Gene3D" id="1.10.510.10">
    <property type="entry name" value="Transferase(Phosphotransferase) domain 1"/>
    <property type="match status" value="1"/>
</dbReference>
<evidence type="ECO:0000256" key="1">
    <source>
        <dbReference type="ARBA" id="ARBA00022679"/>
    </source>
</evidence>
<dbReference type="PROSITE" id="PS51746">
    <property type="entry name" value="PPM_2"/>
    <property type="match status" value="1"/>
</dbReference>
<dbReference type="InterPro" id="IPR036457">
    <property type="entry name" value="PPM-type-like_dom_sf"/>
</dbReference>
<keyword evidence="2" id="KW-0547">Nucleotide-binding</keyword>
<dbReference type="Pfam" id="PF00069">
    <property type="entry name" value="Pkinase"/>
    <property type="match status" value="1"/>
</dbReference>
<name>A0A1I5R856_9BACT</name>
<dbReference type="RefSeq" id="WP_245757044.1">
    <property type="nucleotide sequence ID" value="NZ_FOXB01000025.1"/>
</dbReference>
<feature type="domain" description="PPM-type phosphatase" evidence="7">
    <location>
        <begin position="7"/>
        <end position="225"/>
    </location>
</feature>